<evidence type="ECO:0000256" key="4">
    <source>
        <dbReference type="ARBA" id="ARBA00023125"/>
    </source>
</evidence>
<evidence type="ECO:0000256" key="5">
    <source>
        <dbReference type="ARBA" id="ARBA00023163"/>
    </source>
</evidence>
<accession>A0A8E2DXW2</accession>
<dbReference type="PROSITE" id="PS51299">
    <property type="entry name" value="HTH_APSES"/>
    <property type="match status" value="1"/>
</dbReference>
<dbReference type="SUPFAM" id="SSF54616">
    <property type="entry name" value="DNA-binding domain of Mlu1-box binding protein MBP1"/>
    <property type="match status" value="1"/>
</dbReference>
<feature type="region of interest" description="Disordered" evidence="7">
    <location>
        <begin position="1"/>
        <end position="105"/>
    </location>
</feature>
<dbReference type="InterPro" id="IPR036887">
    <property type="entry name" value="HTH_APSES_sf"/>
</dbReference>
<dbReference type="GO" id="GO:0030435">
    <property type="term" value="P:sporulation resulting in formation of a cellular spore"/>
    <property type="evidence" value="ECO:0007669"/>
    <property type="project" value="UniProtKB-KW"/>
</dbReference>
<feature type="compositionally biased region" description="Polar residues" evidence="7">
    <location>
        <begin position="718"/>
        <end position="733"/>
    </location>
</feature>
<feature type="region of interest" description="Disordered" evidence="7">
    <location>
        <begin position="150"/>
        <end position="244"/>
    </location>
</feature>
<evidence type="ECO:0000313" key="9">
    <source>
        <dbReference type="EMBL" id="OCK73573.1"/>
    </source>
</evidence>
<dbReference type="SMART" id="SM01252">
    <property type="entry name" value="KilA-N"/>
    <property type="match status" value="1"/>
</dbReference>
<evidence type="ECO:0000259" key="8">
    <source>
        <dbReference type="PROSITE" id="PS51299"/>
    </source>
</evidence>
<name>A0A8E2DXW2_9PEZI</name>
<evidence type="ECO:0000256" key="1">
    <source>
        <dbReference type="ARBA" id="ARBA00007247"/>
    </source>
</evidence>
<gene>
    <name evidence="9" type="ORF">K432DRAFT_312519</name>
</gene>
<dbReference type="GO" id="GO:0005634">
    <property type="term" value="C:nucleus"/>
    <property type="evidence" value="ECO:0007669"/>
    <property type="project" value="TreeGrafter"/>
</dbReference>
<organism evidence="9 10">
    <name type="scientific">Lepidopterella palustris CBS 459.81</name>
    <dbReference type="NCBI Taxonomy" id="1314670"/>
    <lineage>
        <taxon>Eukaryota</taxon>
        <taxon>Fungi</taxon>
        <taxon>Dikarya</taxon>
        <taxon>Ascomycota</taxon>
        <taxon>Pezizomycotina</taxon>
        <taxon>Dothideomycetes</taxon>
        <taxon>Pleosporomycetidae</taxon>
        <taxon>Mytilinidiales</taxon>
        <taxon>Argynnaceae</taxon>
        <taxon>Lepidopterella</taxon>
    </lineage>
</organism>
<feature type="compositionally biased region" description="Polar residues" evidence="7">
    <location>
        <begin position="551"/>
        <end position="560"/>
    </location>
</feature>
<dbReference type="PANTHER" id="PTHR47792:SF1">
    <property type="entry name" value="PROTEIN SOK2-RELATED"/>
    <property type="match status" value="1"/>
</dbReference>
<keyword evidence="4" id="KW-0238">DNA-binding</keyword>
<dbReference type="InterPro" id="IPR018004">
    <property type="entry name" value="KilA/APSES_HTH"/>
</dbReference>
<sequence length="805" mass="85675">NTEKLELPSISSVHSRGPVDASWYSTHFAPRPSVSSERLPALPQIQAQVSTSSNSSSPRGGSFSSSSVVNGSASSNTSYSSSVNGHTAGFKTPSPEQTPQTLTRDGHPLNVQAQQESPYGPQQSVQGYGYAADQYNSMNQMQPYTEVHPSHMSAATAHAPSSGAPSGLSHYSYPQQPPLLQPGPQYSSGPGGYPPYGYGNGVPSQLPSSSSMSNAMVPQALPLPAMTSTPGSSAIAGSQNYPPQPFDTTGQVAPAGMKPRVTATLWEDEGSLCFQVEAKGVCVARREDNHMINGTKLLNVAGMTRGRRDGILKSEKTRHVVKIGPMHLKGVWIPFERALDFANKEKITQDLYPLFVHDIGALLYHPSNQSHSRAGVSAASAMAAVDRSRRPDQMQTQRYLGAPAASQPPSLHHHHSMSNPIGAAMSQPPHAIQPHPSAGRPGLDRAHTFPTPPTSTSSIMGMGNQGSSYEWGGNNVQTMPGSQPLSIDTGLSNNTRSVPTTPATTPPGSLQQGMQSYQNSQGYDNSRQMYSAPPAQAAQYNTQPHMMRYNQPIQPSTYSKNEMAPPARAGGDSDQQVDSKPQENMLGQTNEQVGHGPGDEEADHENDNEYTHTSAPYNGSRGSYSYNPSATSGSLHGEHAHLSPEMTGSPHQNGSGRATPRTTATGQTQWTPGYTTPQRAQQPSSSNLYSVMSDTRGSSANGNATADAYQAPTAVPTYPSQYAAATNGVSSSNKRGRDDDDEQDPYGRPSSREVAGGDDIDGLKRRKTMREGSVGGAVGGSAFDRDPNRNLQRTRSAVTQRVGRR</sequence>
<dbReference type="GO" id="GO:0003700">
    <property type="term" value="F:DNA-binding transcription factor activity"/>
    <property type="evidence" value="ECO:0007669"/>
    <property type="project" value="TreeGrafter"/>
</dbReference>
<keyword evidence="5" id="KW-0804">Transcription</keyword>
<feature type="compositionally biased region" description="Polar residues" evidence="7">
    <location>
        <begin position="611"/>
        <end position="634"/>
    </location>
</feature>
<keyword evidence="6" id="KW-0183">Conidiation</keyword>
<dbReference type="AlphaFoldDB" id="A0A8E2DXW2"/>
<feature type="region of interest" description="Disordered" evidence="7">
    <location>
        <begin position="549"/>
        <end position="805"/>
    </location>
</feature>
<feature type="non-terminal residue" evidence="9">
    <location>
        <position position="805"/>
    </location>
</feature>
<reference evidence="9 10" key="1">
    <citation type="journal article" date="2016" name="Nat. Commun.">
        <title>Ectomycorrhizal ecology is imprinted in the genome of the dominant symbiotic fungus Cenococcum geophilum.</title>
        <authorList>
            <consortium name="DOE Joint Genome Institute"/>
            <person name="Peter M."/>
            <person name="Kohler A."/>
            <person name="Ohm R.A."/>
            <person name="Kuo A."/>
            <person name="Krutzmann J."/>
            <person name="Morin E."/>
            <person name="Arend M."/>
            <person name="Barry K.W."/>
            <person name="Binder M."/>
            <person name="Choi C."/>
            <person name="Clum A."/>
            <person name="Copeland A."/>
            <person name="Grisel N."/>
            <person name="Haridas S."/>
            <person name="Kipfer T."/>
            <person name="LaButti K."/>
            <person name="Lindquist E."/>
            <person name="Lipzen A."/>
            <person name="Maire R."/>
            <person name="Meier B."/>
            <person name="Mihaltcheva S."/>
            <person name="Molinier V."/>
            <person name="Murat C."/>
            <person name="Poggeler S."/>
            <person name="Quandt C.A."/>
            <person name="Sperisen C."/>
            <person name="Tritt A."/>
            <person name="Tisserant E."/>
            <person name="Crous P.W."/>
            <person name="Henrissat B."/>
            <person name="Nehls U."/>
            <person name="Egli S."/>
            <person name="Spatafora J.W."/>
            <person name="Grigoriev I.V."/>
            <person name="Martin F.M."/>
        </authorList>
    </citation>
    <scope>NUCLEOTIDE SEQUENCE [LARGE SCALE GENOMIC DNA]</scope>
    <source>
        <strain evidence="9 10">CBS 459.81</strain>
    </source>
</reference>
<dbReference type="InterPro" id="IPR029790">
    <property type="entry name" value="EFG1/Phd1/StuA"/>
</dbReference>
<keyword evidence="10" id="KW-1185">Reference proteome</keyword>
<dbReference type="Pfam" id="PF04383">
    <property type="entry name" value="KilA-N"/>
    <property type="match status" value="1"/>
</dbReference>
<dbReference type="GO" id="GO:0045944">
    <property type="term" value="P:positive regulation of transcription by RNA polymerase II"/>
    <property type="evidence" value="ECO:0007669"/>
    <property type="project" value="TreeGrafter"/>
</dbReference>
<dbReference type="GO" id="GO:0048315">
    <property type="term" value="P:conidium formation"/>
    <property type="evidence" value="ECO:0007669"/>
    <property type="project" value="UniProtKB-KW"/>
</dbReference>
<feature type="compositionally biased region" description="Polar residues" evidence="7">
    <location>
        <begin position="649"/>
        <end position="704"/>
    </location>
</feature>
<keyword evidence="2" id="KW-0749">Sporulation</keyword>
<feature type="compositionally biased region" description="Low complexity" evidence="7">
    <location>
        <begin position="49"/>
        <end position="82"/>
    </location>
</feature>
<proteinExistence type="inferred from homology"/>
<dbReference type="OrthoDB" id="5407653at2759"/>
<feature type="region of interest" description="Disordered" evidence="7">
    <location>
        <begin position="403"/>
        <end position="529"/>
    </location>
</feature>
<protein>
    <submittedName>
        <fullName evidence="9">Apses-domain-containing protein</fullName>
    </submittedName>
</protein>
<evidence type="ECO:0000256" key="7">
    <source>
        <dbReference type="SAM" id="MobiDB-lite"/>
    </source>
</evidence>
<feature type="compositionally biased region" description="Polar residues" evidence="7">
    <location>
        <begin position="94"/>
        <end position="103"/>
    </location>
</feature>
<evidence type="ECO:0000256" key="3">
    <source>
        <dbReference type="ARBA" id="ARBA00023015"/>
    </source>
</evidence>
<evidence type="ECO:0000256" key="6">
    <source>
        <dbReference type="ARBA" id="ARBA00023321"/>
    </source>
</evidence>
<dbReference type="Proteomes" id="UP000250266">
    <property type="component" value="Unassembled WGS sequence"/>
</dbReference>
<keyword evidence="3" id="KW-0805">Transcription regulation</keyword>
<feature type="domain" description="HTH APSES-type" evidence="8">
    <location>
        <begin position="260"/>
        <end position="366"/>
    </location>
</feature>
<feature type="compositionally biased region" description="Polar residues" evidence="7">
    <location>
        <begin position="789"/>
        <end position="799"/>
    </location>
</feature>
<dbReference type="EMBL" id="KV745720">
    <property type="protein sequence ID" value="OCK73573.1"/>
    <property type="molecule type" value="Genomic_DNA"/>
</dbReference>
<dbReference type="PANTHER" id="PTHR47792">
    <property type="entry name" value="PROTEIN SOK2-RELATED"/>
    <property type="match status" value="1"/>
</dbReference>
<feature type="compositionally biased region" description="Polar residues" evidence="7">
    <location>
        <begin position="474"/>
        <end position="529"/>
    </location>
</feature>
<dbReference type="GO" id="GO:0043565">
    <property type="term" value="F:sequence-specific DNA binding"/>
    <property type="evidence" value="ECO:0007669"/>
    <property type="project" value="TreeGrafter"/>
</dbReference>
<evidence type="ECO:0000256" key="2">
    <source>
        <dbReference type="ARBA" id="ARBA00022969"/>
    </source>
</evidence>
<comment type="similarity">
    <text evidence="1">Belongs to the EFG1/PHD1/stuA family.</text>
</comment>
<feature type="compositionally biased region" description="Polar residues" evidence="7">
    <location>
        <begin position="226"/>
        <end position="244"/>
    </location>
</feature>
<dbReference type="InterPro" id="IPR003163">
    <property type="entry name" value="Tscrpt_reg_HTH_APSES-type"/>
</dbReference>
<dbReference type="Gene3D" id="3.10.260.10">
    <property type="entry name" value="Transcription regulator HTH, APSES-type DNA-binding domain"/>
    <property type="match status" value="1"/>
</dbReference>
<evidence type="ECO:0000313" key="10">
    <source>
        <dbReference type="Proteomes" id="UP000250266"/>
    </source>
</evidence>